<reference evidence="2 3" key="1">
    <citation type="submission" date="2016-11" db="EMBL/GenBank/DDBJ databases">
        <title>The macronuclear genome of Stentor coeruleus: a giant cell with tiny introns.</title>
        <authorList>
            <person name="Slabodnick M."/>
            <person name="Ruby J.G."/>
            <person name="Reiff S.B."/>
            <person name="Swart E.C."/>
            <person name="Gosai S."/>
            <person name="Prabakaran S."/>
            <person name="Witkowska E."/>
            <person name="Larue G.E."/>
            <person name="Fisher S."/>
            <person name="Freeman R.M."/>
            <person name="Gunawardena J."/>
            <person name="Chu W."/>
            <person name="Stover N.A."/>
            <person name="Gregory B.D."/>
            <person name="Nowacki M."/>
            <person name="Derisi J."/>
            <person name="Roy S.W."/>
            <person name="Marshall W.F."/>
            <person name="Sood P."/>
        </authorList>
    </citation>
    <scope>NUCLEOTIDE SEQUENCE [LARGE SCALE GENOMIC DNA]</scope>
    <source>
        <strain evidence="2">WM001</strain>
    </source>
</reference>
<dbReference type="PANTHER" id="PTHR31157:SF1">
    <property type="entry name" value="SCP DOMAIN-CONTAINING PROTEIN"/>
    <property type="match status" value="1"/>
</dbReference>
<dbReference type="CDD" id="cd05379">
    <property type="entry name" value="CAP_bacterial"/>
    <property type="match status" value="1"/>
</dbReference>
<dbReference type="PANTHER" id="PTHR31157">
    <property type="entry name" value="SCP DOMAIN-CONTAINING PROTEIN"/>
    <property type="match status" value="1"/>
</dbReference>
<evidence type="ECO:0000313" key="3">
    <source>
        <dbReference type="Proteomes" id="UP000187209"/>
    </source>
</evidence>
<evidence type="ECO:0000256" key="1">
    <source>
        <dbReference type="SAM" id="MobiDB-lite"/>
    </source>
</evidence>
<evidence type="ECO:0000313" key="2">
    <source>
        <dbReference type="EMBL" id="OMJ79988.1"/>
    </source>
</evidence>
<dbReference type="AlphaFoldDB" id="A0A1R2BT56"/>
<sequence length="358" mass="40285">MSSFKAFIEDIYNEIFDLRSNTKEYAEKLKIEFDHYKGNNIRHRPGTVPLQTREGRFAVEEAYKELLEKEQLCPLELSIGLCNAAIEHCCDTGKLGIVGHIGSMETSLQKRIEVYGKWSGNVIEALDYGSVSGAEVVLSLLIDDGLITRPHRKSLLNPLFTKIGVGAAPHTELKSVACVIFAAGYTDNEDLTLMEPSEELVPRNPEIHNWLEGAVKLAFETSDEVKNGQKIKRIRKYWEMADGSIVTQDEIEKIEKIDKDDKDEIKDEYQGHERIPEEHKIEENKIEENDLSKEHEIPKEIHEKPIVKHKESSEGSSSDSGSDIGSDISSDSDSDSSDEEREKNKKRKNGGSSSSSSY</sequence>
<feature type="compositionally biased region" description="Acidic residues" evidence="1">
    <location>
        <begin position="330"/>
        <end position="339"/>
    </location>
</feature>
<dbReference type="Proteomes" id="UP000187209">
    <property type="component" value="Unassembled WGS sequence"/>
</dbReference>
<dbReference type="Gene3D" id="3.40.33.10">
    <property type="entry name" value="CAP"/>
    <property type="match status" value="1"/>
</dbReference>
<comment type="caution">
    <text evidence="2">The sequence shown here is derived from an EMBL/GenBank/DDBJ whole genome shotgun (WGS) entry which is preliminary data.</text>
</comment>
<feature type="compositionally biased region" description="Basic and acidic residues" evidence="1">
    <location>
        <begin position="262"/>
        <end position="313"/>
    </location>
</feature>
<keyword evidence="3" id="KW-1185">Reference proteome</keyword>
<gene>
    <name evidence="2" type="ORF">SteCoe_19859</name>
</gene>
<dbReference type="OrthoDB" id="308255at2759"/>
<feature type="region of interest" description="Disordered" evidence="1">
    <location>
        <begin position="262"/>
        <end position="358"/>
    </location>
</feature>
<name>A0A1R2BT56_9CILI</name>
<feature type="compositionally biased region" description="Low complexity" evidence="1">
    <location>
        <begin position="314"/>
        <end position="329"/>
    </location>
</feature>
<accession>A0A1R2BT56</accession>
<proteinExistence type="predicted"/>
<protein>
    <recommendedName>
        <fullName evidence="4">SCP domain-containing protein</fullName>
    </recommendedName>
</protein>
<dbReference type="InterPro" id="IPR035940">
    <property type="entry name" value="CAP_sf"/>
</dbReference>
<evidence type="ECO:0008006" key="4">
    <source>
        <dbReference type="Google" id="ProtNLM"/>
    </source>
</evidence>
<organism evidence="2 3">
    <name type="scientific">Stentor coeruleus</name>
    <dbReference type="NCBI Taxonomy" id="5963"/>
    <lineage>
        <taxon>Eukaryota</taxon>
        <taxon>Sar</taxon>
        <taxon>Alveolata</taxon>
        <taxon>Ciliophora</taxon>
        <taxon>Postciliodesmatophora</taxon>
        <taxon>Heterotrichea</taxon>
        <taxon>Heterotrichida</taxon>
        <taxon>Stentoridae</taxon>
        <taxon>Stentor</taxon>
    </lineage>
</organism>
<dbReference type="EMBL" id="MPUH01000444">
    <property type="protein sequence ID" value="OMJ79988.1"/>
    <property type="molecule type" value="Genomic_DNA"/>
</dbReference>